<dbReference type="EMBL" id="AVOT02044720">
    <property type="protein sequence ID" value="MBW0540085.1"/>
    <property type="molecule type" value="Genomic_DNA"/>
</dbReference>
<dbReference type="AlphaFoldDB" id="A0A9Q3IIA5"/>
<dbReference type="Proteomes" id="UP000765509">
    <property type="component" value="Unassembled WGS sequence"/>
</dbReference>
<reference evidence="1" key="1">
    <citation type="submission" date="2021-03" db="EMBL/GenBank/DDBJ databases">
        <title>Draft genome sequence of rust myrtle Austropuccinia psidii MF-1, a brazilian biotype.</title>
        <authorList>
            <person name="Quecine M.C."/>
            <person name="Pachon D.M.R."/>
            <person name="Bonatelli M.L."/>
            <person name="Correr F.H."/>
            <person name="Franceschini L.M."/>
            <person name="Leite T.F."/>
            <person name="Margarido G.R.A."/>
            <person name="Almeida C.A."/>
            <person name="Ferrarezi J.A."/>
            <person name="Labate C.A."/>
        </authorList>
    </citation>
    <scope>NUCLEOTIDE SEQUENCE</scope>
    <source>
        <strain evidence="1">MF-1</strain>
    </source>
</reference>
<evidence type="ECO:0000313" key="1">
    <source>
        <dbReference type="EMBL" id="MBW0540085.1"/>
    </source>
</evidence>
<gene>
    <name evidence="1" type="ORF">O181_079800</name>
</gene>
<organism evidence="1 2">
    <name type="scientific">Austropuccinia psidii MF-1</name>
    <dbReference type="NCBI Taxonomy" id="1389203"/>
    <lineage>
        <taxon>Eukaryota</taxon>
        <taxon>Fungi</taxon>
        <taxon>Dikarya</taxon>
        <taxon>Basidiomycota</taxon>
        <taxon>Pucciniomycotina</taxon>
        <taxon>Pucciniomycetes</taxon>
        <taxon>Pucciniales</taxon>
        <taxon>Sphaerophragmiaceae</taxon>
        <taxon>Austropuccinia</taxon>
    </lineage>
</organism>
<keyword evidence="2" id="KW-1185">Reference proteome</keyword>
<sequence length="189" mass="22072">MTQVEEFNSPICVRIRWEEYPIMKIMNPNIEENILPLKIGLSIGMKSKKKNKTKHKMIMKKVQVVIPTDEKMYLPFTVEGAKNCIILGKEFWSYSTIMKNINESSIGVEENINLQDNGMNEEEEEQYSNMFSISIVNNSEEEFNTEISIMENENMNNEDYFWVYKPEIIALTQELTTPFLRETKALAPP</sequence>
<proteinExistence type="predicted"/>
<evidence type="ECO:0000313" key="2">
    <source>
        <dbReference type="Proteomes" id="UP000765509"/>
    </source>
</evidence>
<accession>A0A9Q3IIA5</accession>
<comment type="caution">
    <text evidence="1">The sequence shown here is derived from an EMBL/GenBank/DDBJ whole genome shotgun (WGS) entry which is preliminary data.</text>
</comment>
<protein>
    <submittedName>
        <fullName evidence="1">Uncharacterized protein</fullName>
    </submittedName>
</protein>
<name>A0A9Q3IIA5_9BASI</name>